<dbReference type="PANTHER" id="PTHR43561:SF3">
    <property type="entry name" value="HYDROXYACYL-COENZYME A DEHYDROGENASE, MITOCHONDRIAL"/>
    <property type="match status" value="1"/>
</dbReference>
<keyword evidence="3 10" id="KW-0560">Oxidoreductase</keyword>
<protein>
    <submittedName>
        <fullName evidence="10">3-hydroxyacyl-CoA dehydrogenase</fullName>
        <ecNumber evidence="10">1.1.1.35</ecNumber>
    </submittedName>
</protein>
<dbReference type="Pfam" id="PF02737">
    <property type="entry name" value="3HCDH_N"/>
    <property type="match status" value="1"/>
</dbReference>
<gene>
    <name evidence="10" type="ORF">FAZ15_16870</name>
</gene>
<evidence type="ECO:0000259" key="9">
    <source>
        <dbReference type="Pfam" id="PF02737"/>
    </source>
</evidence>
<evidence type="ECO:0000256" key="6">
    <source>
        <dbReference type="ARBA" id="ARBA00049556"/>
    </source>
</evidence>
<evidence type="ECO:0000256" key="1">
    <source>
        <dbReference type="ARBA" id="ARBA00005005"/>
    </source>
</evidence>
<dbReference type="InterPro" id="IPR006176">
    <property type="entry name" value="3-OHacyl-CoA_DH_NAD-bd"/>
</dbReference>
<dbReference type="InterPro" id="IPR022694">
    <property type="entry name" value="3-OHacyl-CoA_DH"/>
</dbReference>
<comment type="catalytic activity">
    <reaction evidence="6">
        <text>a (3S)-3-hydroxyacyl-CoA + NAD(+) = a 3-oxoacyl-CoA + NADH + H(+)</text>
        <dbReference type="Rhea" id="RHEA:22432"/>
        <dbReference type="ChEBI" id="CHEBI:15378"/>
        <dbReference type="ChEBI" id="CHEBI:57318"/>
        <dbReference type="ChEBI" id="CHEBI:57540"/>
        <dbReference type="ChEBI" id="CHEBI:57945"/>
        <dbReference type="ChEBI" id="CHEBI:90726"/>
        <dbReference type="EC" id="1.1.1.35"/>
    </reaction>
</comment>
<dbReference type="InterPro" id="IPR052242">
    <property type="entry name" value="Mito_3-hydroxyacyl-CoA_DH"/>
</dbReference>
<dbReference type="Gene3D" id="3.40.50.720">
    <property type="entry name" value="NAD(P)-binding Rossmann-like Domain"/>
    <property type="match status" value="1"/>
</dbReference>
<sequence length="296" mass="33013">MKKVVVAGSGVLGSQIAFQTAFHNHQVVVYDIKDEFLEKAKEKMLLFFDVYKKDIGATQGQLDTAITNLSYSSNLEEAVQDADIVIEAIPENVQIKKDFYIKLGKVAPEKTIFCTNSSSFIPSQFAEDTGRPEKFLALHFLIEVWKHNVGEIMGHAGTNPEVFNEIIEFTTSIGLNPLPIYKEQPGYISNSILIPWASAALKLWADGVTDFQTIDKFWMTGTQSNFTPFAFLDAVGMTTTYHIITAASKQLNDSMLEKAANRLQEEFIDKGKLGMATGEGFYSYPNPAFLDESFLM</sequence>
<dbReference type="RefSeq" id="WP_136902490.1">
    <property type="nucleotide sequence ID" value="NZ_SUME01000007.1"/>
</dbReference>
<dbReference type="PIRSF" id="PIRSF000105">
    <property type="entry name" value="HCDH"/>
    <property type="match status" value="1"/>
</dbReference>
<dbReference type="PANTHER" id="PTHR43561">
    <property type="match status" value="1"/>
</dbReference>
<keyword evidence="4" id="KW-0520">NAD</keyword>
<dbReference type="GO" id="GO:0006635">
    <property type="term" value="P:fatty acid beta-oxidation"/>
    <property type="evidence" value="ECO:0007669"/>
    <property type="project" value="TreeGrafter"/>
</dbReference>
<dbReference type="SUPFAM" id="SSF48179">
    <property type="entry name" value="6-phosphogluconate dehydrogenase C-terminal domain-like"/>
    <property type="match status" value="1"/>
</dbReference>
<evidence type="ECO:0000259" key="8">
    <source>
        <dbReference type="Pfam" id="PF00725"/>
    </source>
</evidence>
<evidence type="ECO:0000313" key="11">
    <source>
        <dbReference type="Proteomes" id="UP000306808"/>
    </source>
</evidence>
<dbReference type="InterPro" id="IPR008927">
    <property type="entry name" value="6-PGluconate_DH-like_C_sf"/>
</dbReference>
<dbReference type="OrthoDB" id="9771883at2"/>
<keyword evidence="11" id="KW-1185">Reference proteome</keyword>
<evidence type="ECO:0000256" key="4">
    <source>
        <dbReference type="ARBA" id="ARBA00023027"/>
    </source>
</evidence>
<feature type="domain" description="3-hydroxyacyl-CoA dehydrogenase C-terminal" evidence="8">
    <location>
        <begin position="186"/>
        <end position="284"/>
    </location>
</feature>
<evidence type="ECO:0000256" key="7">
    <source>
        <dbReference type="PIRSR" id="PIRSR000105-1"/>
    </source>
</evidence>
<dbReference type="NCBIfam" id="NF006143">
    <property type="entry name" value="PRK08293.1"/>
    <property type="match status" value="1"/>
</dbReference>
<comment type="pathway">
    <text evidence="1">Lipid metabolism; fatty acid beta-oxidation.</text>
</comment>
<organism evidence="10 11">
    <name type="scientific">Sphingobacterium olei</name>
    <dbReference type="NCBI Taxonomy" id="2571155"/>
    <lineage>
        <taxon>Bacteria</taxon>
        <taxon>Pseudomonadati</taxon>
        <taxon>Bacteroidota</taxon>
        <taxon>Sphingobacteriia</taxon>
        <taxon>Sphingobacteriales</taxon>
        <taxon>Sphingobacteriaceae</taxon>
        <taxon>Sphingobacterium</taxon>
    </lineage>
</organism>
<dbReference type="GO" id="GO:0070403">
    <property type="term" value="F:NAD+ binding"/>
    <property type="evidence" value="ECO:0007669"/>
    <property type="project" value="InterPro"/>
</dbReference>
<dbReference type="InterPro" id="IPR013328">
    <property type="entry name" value="6PGD_dom2"/>
</dbReference>
<dbReference type="EC" id="1.1.1.35" evidence="10"/>
<keyword evidence="5" id="KW-0443">Lipid metabolism</keyword>
<reference evidence="10 11" key="1">
    <citation type="submission" date="2019-04" db="EMBL/GenBank/DDBJ databases">
        <title>Sphingobacterium olei sp. nov., isolated from oil-contaminated soil.</title>
        <authorList>
            <person name="Liu B."/>
        </authorList>
    </citation>
    <scope>NUCLEOTIDE SEQUENCE [LARGE SCALE GENOMIC DNA]</scope>
    <source>
        <strain evidence="10 11">HAL-9</strain>
    </source>
</reference>
<dbReference type="Pfam" id="PF00725">
    <property type="entry name" value="3HCDH"/>
    <property type="match status" value="1"/>
</dbReference>
<dbReference type="Gene3D" id="1.10.1040.10">
    <property type="entry name" value="N-(1-d-carboxylethyl)-l-norvaline Dehydrogenase, domain 2"/>
    <property type="match status" value="1"/>
</dbReference>
<evidence type="ECO:0000256" key="3">
    <source>
        <dbReference type="ARBA" id="ARBA00023002"/>
    </source>
</evidence>
<name>A0A4U0NHM0_9SPHI</name>
<dbReference type="Proteomes" id="UP000306808">
    <property type="component" value="Unassembled WGS sequence"/>
</dbReference>
<dbReference type="AlphaFoldDB" id="A0A4U0NHM0"/>
<proteinExistence type="predicted"/>
<evidence type="ECO:0000256" key="2">
    <source>
        <dbReference type="ARBA" id="ARBA00022832"/>
    </source>
</evidence>
<feature type="site" description="Important for catalytic activity" evidence="7">
    <location>
        <position position="139"/>
    </location>
</feature>
<dbReference type="SUPFAM" id="SSF51735">
    <property type="entry name" value="NAD(P)-binding Rossmann-fold domains"/>
    <property type="match status" value="1"/>
</dbReference>
<dbReference type="GO" id="GO:0003857">
    <property type="term" value="F:(3S)-3-hydroxyacyl-CoA dehydrogenase (NAD+) activity"/>
    <property type="evidence" value="ECO:0007669"/>
    <property type="project" value="UniProtKB-EC"/>
</dbReference>
<evidence type="ECO:0000313" key="10">
    <source>
        <dbReference type="EMBL" id="TJZ53699.1"/>
    </source>
</evidence>
<dbReference type="EMBL" id="SUME01000007">
    <property type="protein sequence ID" value="TJZ53699.1"/>
    <property type="molecule type" value="Genomic_DNA"/>
</dbReference>
<dbReference type="InterPro" id="IPR006108">
    <property type="entry name" value="3HC_DH_C"/>
</dbReference>
<comment type="caution">
    <text evidence="10">The sequence shown here is derived from an EMBL/GenBank/DDBJ whole genome shotgun (WGS) entry which is preliminary data.</text>
</comment>
<dbReference type="InterPro" id="IPR036291">
    <property type="entry name" value="NAD(P)-bd_dom_sf"/>
</dbReference>
<feature type="domain" description="3-hydroxyacyl-CoA dehydrogenase NAD binding" evidence="9">
    <location>
        <begin position="3"/>
        <end position="182"/>
    </location>
</feature>
<keyword evidence="2" id="KW-0276">Fatty acid metabolism</keyword>
<evidence type="ECO:0000256" key="5">
    <source>
        <dbReference type="ARBA" id="ARBA00023098"/>
    </source>
</evidence>
<accession>A0A4U0NHM0</accession>